<evidence type="ECO:0000313" key="2">
    <source>
        <dbReference type="EMBL" id="NVO23202.1"/>
    </source>
</evidence>
<keyword evidence="1" id="KW-0046">Antibiotic resistance</keyword>
<dbReference type="InterPro" id="IPR029068">
    <property type="entry name" value="Glyas_Bleomycin-R_OHBP_Dase"/>
</dbReference>
<gene>
    <name evidence="2" type="ORF">HJ536_07530</name>
</gene>
<dbReference type="InterPro" id="IPR000335">
    <property type="entry name" value="Bleomycin-R"/>
</dbReference>
<dbReference type="GO" id="GO:0046677">
    <property type="term" value="P:response to antibiotic"/>
    <property type="evidence" value="ECO:0007669"/>
    <property type="project" value="UniProtKB-KW"/>
</dbReference>
<protein>
    <submittedName>
        <fullName evidence="2">VOC family protein</fullName>
    </submittedName>
</protein>
<dbReference type="AlphaFoldDB" id="A0A850Q537"/>
<accession>A0A850Q537</accession>
<name>A0A850Q537_9RHOB</name>
<dbReference type="RefSeq" id="WP_177157229.1">
    <property type="nucleotide sequence ID" value="NZ_JABCJE010000002.1"/>
</dbReference>
<proteinExistence type="predicted"/>
<evidence type="ECO:0000256" key="1">
    <source>
        <dbReference type="ARBA" id="ARBA00023251"/>
    </source>
</evidence>
<sequence>MTPALVPELSVTDWRATQSVLHTLGFTTKYERPDEGFAYLTREGADLMIDQIGTGRDFDSNLTPPLGRGLNLQIRVTDAQSLYAAAQSANLPIPLPLEDKWYRTPAGQEGNRQFIAALPDGYLLRFYQDLGTKP</sequence>
<dbReference type="Gene3D" id="3.10.180.10">
    <property type="entry name" value="2,3-Dihydroxybiphenyl 1,2-Dioxygenase, domain 1"/>
    <property type="match status" value="1"/>
</dbReference>
<evidence type="ECO:0000313" key="3">
    <source>
        <dbReference type="Proteomes" id="UP000592216"/>
    </source>
</evidence>
<dbReference type="Proteomes" id="UP000592216">
    <property type="component" value="Unassembled WGS sequence"/>
</dbReference>
<organism evidence="2 3">
    <name type="scientific">Donghicola mangrovi</name>
    <dbReference type="NCBI Taxonomy" id="2729614"/>
    <lineage>
        <taxon>Bacteria</taxon>
        <taxon>Pseudomonadati</taxon>
        <taxon>Pseudomonadota</taxon>
        <taxon>Alphaproteobacteria</taxon>
        <taxon>Rhodobacterales</taxon>
        <taxon>Roseobacteraceae</taxon>
        <taxon>Donghicola</taxon>
    </lineage>
</organism>
<dbReference type="CDD" id="cd08349">
    <property type="entry name" value="BLMA_like"/>
    <property type="match status" value="1"/>
</dbReference>
<dbReference type="SUPFAM" id="SSF54593">
    <property type="entry name" value="Glyoxalase/Bleomycin resistance protein/Dihydroxybiphenyl dioxygenase"/>
    <property type="match status" value="1"/>
</dbReference>
<dbReference type="EMBL" id="JABCJE010000002">
    <property type="protein sequence ID" value="NVO23202.1"/>
    <property type="molecule type" value="Genomic_DNA"/>
</dbReference>
<comment type="caution">
    <text evidence="2">The sequence shown here is derived from an EMBL/GenBank/DDBJ whole genome shotgun (WGS) entry which is preliminary data.</text>
</comment>
<reference evidence="2 3" key="1">
    <citation type="submission" date="2020-04" db="EMBL/GenBank/DDBJ databases">
        <title>Donghicola sp., a member of the Rhodobacteraceae family isolated from mangrove forest in Thailand.</title>
        <authorList>
            <person name="Charoenyingcharoen P."/>
            <person name="Yukphan P."/>
        </authorList>
    </citation>
    <scope>NUCLEOTIDE SEQUENCE [LARGE SCALE GENOMIC DNA]</scope>
    <source>
        <strain evidence="2 3">B5-SW-15</strain>
    </source>
</reference>